<dbReference type="GO" id="GO:0006046">
    <property type="term" value="P:N-acetylglucosamine catabolic process"/>
    <property type="evidence" value="ECO:0007669"/>
    <property type="project" value="TreeGrafter"/>
</dbReference>
<protein>
    <submittedName>
        <fullName evidence="3">N-acetylglucosamine-6-phosphate deacetylase</fullName>
        <ecNumber evidence="3">3.5.1.25</ecNumber>
    </submittedName>
</protein>
<reference evidence="3 4" key="1">
    <citation type="submission" date="2018-06" db="EMBL/GenBank/DDBJ databases">
        <authorList>
            <consortium name="Pathogen Informatics"/>
            <person name="Doyle S."/>
        </authorList>
    </citation>
    <scope>NUCLEOTIDE SEQUENCE [LARGE SCALE GENOMIC DNA]</scope>
    <source>
        <strain evidence="3 4">NCTC11938</strain>
    </source>
</reference>
<dbReference type="PANTHER" id="PTHR11113:SF14">
    <property type="entry name" value="N-ACETYLGLUCOSAMINE-6-PHOSPHATE DEACETYLASE"/>
    <property type="match status" value="1"/>
</dbReference>
<sequence length="227" mass="24520">MDIHIHGREGADVMDATQQGLQTIADALVKTGGVAWVATTVTAPMEDIRHALLQVREFVSKPQATGALLLGSFLEGPYFTERHRGSHPVKYLKAPTICELETLLDSAGGSLLRVAVAPEAEGAMNAIDWLVSRGIKPSVAHTAATYEQASRAFSHGADCGVHLYNGMTGLHHREPGCCGAVLYHSVLAELIADGIHVHPVMMQLAYRMKGYQPDCPNYRLYASGRFS</sequence>
<dbReference type="EMBL" id="UGTS01000006">
    <property type="protein sequence ID" value="SUC39369.1"/>
    <property type="molecule type" value="Genomic_DNA"/>
</dbReference>
<evidence type="ECO:0000256" key="1">
    <source>
        <dbReference type="ARBA" id="ARBA00010716"/>
    </source>
</evidence>
<dbReference type="Gene3D" id="3.20.20.140">
    <property type="entry name" value="Metal-dependent hydrolases"/>
    <property type="match status" value="1"/>
</dbReference>
<dbReference type="SUPFAM" id="SSF51556">
    <property type="entry name" value="Metallo-dependent hydrolases"/>
    <property type="match status" value="1"/>
</dbReference>
<evidence type="ECO:0000313" key="4">
    <source>
        <dbReference type="Proteomes" id="UP000254191"/>
    </source>
</evidence>
<comment type="similarity">
    <text evidence="1">Belongs to the metallo-dependent hydrolases superfamily. NagA family.</text>
</comment>
<keyword evidence="2 3" id="KW-0378">Hydrolase</keyword>
<accession>A0A379GEF5</accession>
<dbReference type="Proteomes" id="UP000254191">
    <property type="component" value="Unassembled WGS sequence"/>
</dbReference>
<dbReference type="InterPro" id="IPR032466">
    <property type="entry name" value="Metal_Hydrolase"/>
</dbReference>
<name>A0A379GEF5_PROMI</name>
<evidence type="ECO:0000256" key="2">
    <source>
        <dbReference type="ARBA" id="ARBA00022801"/>
    </source>
</evidence>
<dbReference type="EC" id="3.5.1.25" evidence="3"/>
<organism evidence="3 4">
    <name type="scientific">Proteus mirabilis</name>
    <dbReference type="NCBI Taxonomy" id="584"/>
    <lineage>
        <taxon>Bacteria</taxon>
        <taxon>Pseudomonadati</taxon>
        <taxon>Pseudomonadota</taxon>
        <taxon>Gammaproteobacteria</taxon>
        <taxon>Enterobacterales</taxon>
        <taxon>Morganellaceae</taxon>
        <taxon>Proteus</taxon>
    </lineage>
</organism>
<proteinExistence type="inferred from homology"/>
<evidence type="ECO:0000313" key="3">
    <source>
        <dbReference type="EMBL" id="SUC39369.1"/>
    </source>
</evidence>
<dbReference type="AlphaFoldDB" id="A0A379GEF5"/>
<dbReference type="GO" id="GO:0008448">
    <property type="term" value="F:N-acetylglucosamine-6-phosphate deacetylase activity"/>
    <property type="evidence" value="ECO:0007669"/>
    <property type="project" value="UniProtKB-EC"/>
</dbReference>
<gene>
    <name evidence="3" type="primary">agaA_1</name>
    <name evidence="3" type="ORF">NCTC11938_03657</name>
</gene>
<dbReference type="PANTHER" id="PTHR11113">
    <property type="entry name" value="N-ACETYLGLUCOSAMINE-6-PHOSPHATE DEACETYLASE"/>
    <property type="match status" value="1"/>
</dbReference>